<dbReference type="EMBL" id="QGSZ01000063">
    <property type="protein sequence ID" value="RQX09558.1"/>
    <property type="molecule type" value="Genomic_DNA"/>
</dbReference>
<comment type="caution">
    <text evidence="2">The sequence shown here is derived from an EMBL/GenBank/DDBJ whole genome shotgun (WGS) entry which is preliminary data.</text>
</comment>
<evidence type="ECO:0000313" key="3">
    <source>
        <dbReference type="Proteomes" id="UP000282312"/>
    </source>
</evidence>
<dbReference type="AlphaFoldDB" id="A0A3N9X8X6"/>
<organism evidence="2 3">
    <name type="scientific">Micromonospora inaquosa</name>
    <dbReference type="NCBI Taxonomy" id="2203716"/>
    <lineage>
        <taxon>Bacteria</taxon>
        <taxon>Bacillati</taxon>
        <taxon>Actinomycetota</taxon>
        <taxon>Actinomycetes</taxon>
        <taxon>Micromonosporales</taxon>
        <taxon>Micromonosporaceae</taxon>
        <taxon>Micromonospora</taxon>
    </lineage>
</organism>
<accession>A0A3N9X8X6</accession>
<evidence type="ECO:0000256" key="1">
    <source>
        <dbReference type="SAM" id="MobiDB-lite"/>
    </source>
</evidence>
<name>A0A3N9X8X6_9ACTN</name>
<sequence length="133" mass="14163">MAARKASEVRAARVARLAAYEANVTEAVRVYFDRVTRAGQVRDEAALRAQRILAAGQSRAGGLDREADAAVARLRKLGEPVAEIAAMIELPVAGVRAALARASDQSTPVGDQPALVDEHMEMRTQEEPALSTA</sequence>
<protein>
    <submittedName>
        <fullName evidence="2">Uncharacterized protein</fullName>
    </submittedName>
</protein>
<feature type="region of interest" description="Disordered" evidence="1">
    <location>
        <begin position="101"/>
        <end position="133"/>
    </location>
</feature>
<dbReference type="Proteomes" id="UP000282312">
    <property type="component" value="Unassembled WGS sequence"/>
</dbReference>
<keyword evidence="3" id="KW-1185">Reference proteome</keyword>
<feature type="compositionally biased region" description="Basic and acidic residues" evidence="1">
    <location>
        <begin position="116"/>
        <end position="126"/>
    </location>
</feature>
<evidence type="ECO:0000313" key="2">
    <source>
        <dbReference type="EMBL" id="RQX09558.1"/>
    </source>
</evidence>
<gene>
    <name evidence="2" type="ORF">DLJ59_00870</name>
</gene>
<reference evidence="2 3" key="1">
    <citation type="submission" date="2018-05" db="EMBL/GenBank/DDBJ databases">
        <title>Micromonospora from Atacama Desert.</title>
        <authorList>
            <person name="Carro L."/>
            <person name="Goodfellow M."/>
            <person name="Klenk H.-P."/>
        </authorList>
    </citation>
    <scope>NUCLEOTIDE SEQUENCE [LARGE SCALE GENOMIC DNA]</scope>
    <source>
        <strain evidence="2 3">LB39</strain>
    </source>
</reference>
<proteinExistence type="predicted"/>